<dbReference type="SUPFAM" id="SSF50182">
    <property type="entry name" value="Sm-like ribonucleoproteins"/>
    <property type="match status" value="1"/>
</dbReference>
<dbReference type="InterPro" id="IPR001163">
    <property type="entry name" value="Sm_dom_euk/arc"/>
</dbReference>
<dbReference type="InterPro" id="IPR047575">
    <property type="entry name" value="Sm"/>
</dbReference>
<dbReference type="EMBL" id="JALJOS010000076">
    <property type="protein sequence ID" value="KAK9816397.1"/>
    <property type="molecule type" value="Genomic_DNA"/>
</dbReference>
<dbReference type="AlphaFoldDB" id="A0AAW1Q664"/>
<name>A0AAW1Q664_9CHLO</name>
<dbReference type="GO" id="GO:0003729">
    <property type="term" value="F:mRNA binding"/>
    <property type="evidence" value="ECO:0007669"/>
    <property type="project" value="TreeGrafter"/>
</dbReference>
<gene>
    <name evidence="6" type="primary">LSM1</name>
    <name evidence="8" type="ORF">WJX74_006843</name>
</gene>
<comment type="subcellular location">
    <subcellularLocation>
        <location evidence="6">Cytoplasm</location>
    </subcellularLocation>
    <subcellularLocation>
        <location evidence="6">Cytoplasm</location>
        <location evidence="6">P-body</location>
    </subcellularLocation>
</comment>
<keyword evidence="4 6" id="KW-0694">RNA-binding</keyword>
<evidence type="ECO:0000256" key="4">
    <source>
        <dbReference type="ARBA" id="ARBA00022884"/>
    </source>
</evidence>
<evidence type="ECO:0000259" key="7">
    <source>
        <dbReference type="PROSITE" id="PS52002"/>
    </source>
</evidence>
<dbReference type="PROSITE" id="PS52002">
    <property type="entry name" value="SM"/>
    <property type="match status" value="1"/>
</dbReference>
<evidence type="ECO:0000313" key="9">
    <source>
        <dbReference type="Proteomes" id="UP001438707"/>
    </source>
</evidence>
<dbReference type="SMART" id="SM00651">
    <property type="entry name" value="Sm"/>
    <property type="match status" value="1"/>
</dbReference>
<dbReference type="GO" id="GO:1990726">
    <property type="term" value="C:Lsm1-7-Pat1 complex"/>
    <property type="evidence" value="ECO:0007669"/>
    <property type="project" value="TreeGrafter"/>
</dbReference>
<dbReference type="GO" id="GO:1990904">
    <property type="term" value="C:ribonucleoprotein complex"/>
    <property type="evidence" value="ECO:0007669"/>
    <property type="project" value="UniProtKB-KW"/>
</dbReference>
<comment type="similarity">
    <text evidence="1 6">Belongs to the snRNP Sm proteins family.</text>
</comment>
<keyword evidence="2 6" id="KW-0963">Cytoplasm</keyword>
<evidence type="ECO:0000256" key="2">
    <source>
        <dbReference type="ARBA" id="ARBA00022490"/>
    </source>
</evidence>
<feature type="domain" description="Sm" evidence="7">
    <location>
        <begin position="74"/>
        <end position="149"/>
    </location>
</feature>
<comment type="function">
    <text evidence="6">Component of the cytoplasmic LSM1-LSM7 complex which is involved in mRNA degradation.</text>
</comment>
<reference evidence="8 9" key="1">
    <citation type="journal article" date="2024" name="Nat. Commun.">
        <title>Phylogenomics reveals the evolutionary origins of lichenization in chlorophyte algae.</title>
        <authorList>
            <person name="Puginier C."/>
            <person name="Libourel C."/>
            <person name="Otte J."/>
            <person name="Skaloud P."/>
            <person name="Haon M."/>
            <person name="Grisel S."/>
            <person name="Petersen M."/>
            <person name="Berrin J.G."/>
            <person name="Delaux P.M."/>
            <person name="Dal Grande F."/>
            <person name="Keller J."/>
        </authorList>
    </citation>
    <scope>NUCLEOTIDE SEQUENCE [LARGE SCALE GENOMIC DNA]</scope>
    <source>
        <strain evidence="8 9">SAG 2145</strain>
    </source>
</reference>
<dbReference type="Gene3D" id="2.30.30.100">
    <property type="match status" value="1"/>
</dbReference>
<dbReference type="InterPro" id="IPR034104">
    <property type="entry name" value="Lsm1"/>
</dbReference>
<dbReference type="PANTHER" id="PTHR15588:SF8">
    <property type="entry name" value="U6 SNRNA-ASSOCIATED SM-LIKE PROTEIN LSM1"/>
    <property type="match status" value="1"/>
</dbReference>
<organism evidence="8 9">
    <name type="scientific">Apatococcus lobatus</name>
    <dbReference type="NCBI Taxonomy" id="904363"/>
    <lineage>
        <taxon>Eukaryota</taxon>
        <taxon>Viridiplantae</taxon>
        <taxon>Chlorophyta</taxon>
        <taxon>core chlorophytes</taxon>
        <taxon>Trebouxiophyceae</taxon>
        <taxon>Chlorellales</taxon>
        <taxon>Chlorellaceae</taxon>
        <taxon>Apatococcus</taxon>
    </lineage>
</organism>
<dbReference type="CDD" id="cd01728">
    <property type="entry name" value="LSm1"/>
    <property type="match status" value="1"/>
</dbReference>
<dbReference type="Proteomes" id="UP001438707">
    <property type="component" value="Unassembled WGS sequence"/>
</dbReference>
<evidence type="ECO:0000256" key="1">
    <source>
        <dbReference type="ARBA" id="ARBA00006850"/>
    </source>
</evidence>
<evidence type="ECO:0000256" key="3">
    <source>
        <dbReference type="ARBA" id="ARBA00022664"/>
    </source>
</evidence>
<dbReference type="GO" id="GO:0000290">
    <property type="term" value="P:deadenylation-dependent decapping of nuclear-transcribed mRNA"/>
    <property type="evidence" value="ECO:0007669"/>
    <property type="project" value="TreeGrafter"/>
</dbReference>
<evidence type="ECO:0000256" key="6">
    <source>
        <dbReference type="RuleBase" id="RU365047"/>
    </source>
</evidence>
<dbReference type="PANTHER" id="PTHR15588">
    <property type="entry name" value="LSM1"/>
    <property type="match status" value="1"/>
</dbReference>
<comment type="subunit">
    <text evidence="6">Component of the heptameric LSM1-LSM7 complex that forms a seven-membered ring structure with a donut shape.</text>
</comment>
<keyword evidence="9" id="KW-1185">Reference proteome</keyword>
<keyword evidence="5 6" id="KW-0687">Ribonucleoprotein</keyword>
<protein>
    <recommendedName>
        <fullName evidence="6">U6 snRNA-associated Sm-like protein LSm1</fullName>
    </recommendedName>
</protein>
<evidence type="ECO:0000313" key="8">
    <source>
        <dbReference type="EMBL" id="KAK9816397.1"/>
    </source>
</evidence>
<dbReference type="GO" id="GO:0006397">
    <property type="term" value="P:mRNA processing"/>
    <property type="evidence" value="ECO:0007669"/>
    <property type="project" value="UniProtKB-UniRule"/>
</dbReference>
<evidence type="ECO:0000256" key="5">
    <source>
        <dbReference type="ARBA" id="ARBA00023274"/>
    </source>
</evidence>
<accession>A0AAW1Q664</accession>
<dbReference type="Pfam" id="PF01423">
    <property type="entry name" value="LSM"/>
    <property type="match status" value="1"/>
</dbReference>
<keyword evidence="3 6" id="KW-0507">mRNA processing</keyword>
<dbReference type="GO" id="GO:0000932">
    <property type="term" value="C:P-body"/>
    <property type="evidence" value="ECO:0007669"/>
    <property type="project" value="UniProtKB-SubCell"/>
</dbReference>
<comment type="caution">
    <text evidence="8">The sequence shown here is derived from an EMBL/GenBank/DDBJ whole genome shotgun (WGS) entry which is preliminary data.</text>
</comment>
<proteinExistence type="inferred from homology"/>
<dbReference type="InterPro" id="IPR044642">
    <property type="entry name" value="PTHR15588"/>
</dbReference>
<sequence>MPPSRRVNGRPWSPLSHKFWLEAGAVECGTWLSTKPIRLLRRSTWVWNKAEEASMQQQQQQQQPLSSSLEDVPPPGIALVEELDKLLLVQLRDGRKLVGILRSFDQFANLVLEQATERVIVGSLYAEVPLGLHVVRGENVVLLGEIDEARDPPASLTKVTEQEIRQAQKAEKEQEKIKQSMKARMDFLDFE</sequence>
<dbReference type="InterPro" id="IPR010920">
    <property type="entry name" value="LSM_dom_sf"/>
</dbReference>